<gene>
    <name evidence="6" type="ORF">IAA69_06390</name>
</gene>
<dbReference type="EMBL" id="DVGB01000078">
    <property type="protein sequence ID" value="HIR01871.1"/>
    <property type="molecule type" value="Genomic_DNA"/>
</dbReference>
<dbReference type="EC" id="6.3.2.2" evidence="5"/>
<dbReference type="PANTHER" id="PTHR34378:SF1">
    <property type="entry name" value="GLUTAMATE--CYSTEINE LIGASE, CHLOROPLASTIC"/>
    <property type="match status" value="1"/>
</dbReference>
<comment type="catalytic activity">
    <reaction evidence="4 5">
        <text>L-cysteine + L-glutamate + ATP = gamma-L-glutamyl-L-cysteine + ADP + phosphate + H(+)</text>
        <dbReference type="Rhea" id="RHEA:13285"/>
        <dbReference type="ChEBI" id="CHEBI:15378"/>
        <dbReference type="ChEBI" id="CHEBI:29985"/>
        <dbReference type="ChEBI" id="CHEBI:30616"/>
        <dbReference type="ChEBI" id="CHEBI:35235"/>
        <dbReference type="ChEBI" id="CHEBI:43474"/>
        <dbReference type="ChEBI" id="CHEBI:58173"/>
        <dbReference type="ChEBI" id="CHEBI:456216"/>
        <dbReference type="EC" id="6.3.2.2"/>
    </reaction>
</comment>
<evidence type="ECO:0000256" key="4">
    <source>
        <dbReference type="ARBA" id="ARBA00048819"/>
    </source>
</evidence>
<reference evidence="6" key="2">
    <citation type="journal article" date="2021" name="PeerJ">
        <title>Extensive microbial diversity within the chicken gut microbiome revealed by metagenomics and culture.</title>
        <authorList>
            <person name="Gilroy R."/>
            <person name="Ravi A."/>
            <person name="Getino M."/>
            <person name="Pursley I."/>
            <person name="Horton D.L."/>
            <person name="Alikhan N.F."/>
            <person name="Baker D."/>
            <person name="Gharbi K."/>
            <person name="Hall N."/>
            <person name="Watson M."/>
            <person name="Adriaenssens E.M."/>
            <person name="Foster-Nyarko E."/>
            <person name="Jarju S."/>
            <person name="Secka A."/>
            <person name="Antonio M."/>
            <person name="Oren A."/>
            <person name="Chaudhuri R.R."/>
            <person name="La Ragione R."/>
            <person name="Hildebrand F."/>
            <person name="Pallen M.J."/>
        </authorList>
    </citation>
    <scope>NUCLEOTIDE SEQUENCE</scope>
    <source>
        <strain evidence="6">ChiGjej1B1-2707</strain>
    </source>
</reference>
<organism evidence="6 7">
    <name type="scientific">Candidatus Aveggerthella stercoripullorum</name>
    <dbReference type="NCBI Taxonomy" id="2840688"/>
    <lineage>
        <taxon>Bacteria</taxon>
        <taxon>Bacillati</taxon>
        <taxon>Actinomycetota</taxon>
        <taxon>Coriobacteriia</taxon>
        <taxon>Eggerthellales</taxon>
        <taxon>Eggerthellaceae</taxon>
        <taxon>Eggerthellaceae incertae sedis</taxon>
        <taxon>Candidatus Aveggerthella</taxon>
    </lineage>
</organism>
<dbReference type="GO" id="GO:0005524">
    <property type="term" value="F:ATP binding"/>
    <property type="evidence" value="ECO:0007669"/>
    <property type="project" value="UniProtKB-UniRule"/>
</dbReference>
<evidence type="ECO:0000256" key="1">
    <source>
        <dbReference type="ARBA" id="ARBA00022598"/>
    </source>
</evidence>
<evidence type="ECO:0000256" key="3">
    <source>
        <dbReference type="ARBA" id="ARBA00022840"/>
    </source>
</evidence>
<dbReference type="GO" id="GO:0006750">
    <property type="term" value="P:glutathione biosynthetic process"/>
    <property type="evidence" value="ECO:0007669"/>
    <property type="project" value="UniProtKB-UniRule"/>
</dbReference>
<comment type="similarity">
    <text evidence="5">Belongs to the glutamate--cysteine ligase type 2 family. EgtA subfamily.</text>
</comment>
<accession>A0A9D1A2U4</accession>
<dbReference type="InterPro" id="IPR006336">
    <property type="entry name" value="GCS2"/>
</dbReference>
<evidence type="ECO:0000256" key="2">
    <source>
        <dbReference type="ARBA" id="ARBA00022741"/>
    </source>
</evidence>
<dbReference type="AlphaFoldDB" id="A0A9D1A2U4"/>
<keyword evidence="2 5" id="KW-0547">Nucleotide-binding</keyword>
<evidence type="ECO:0000256" key="5">
    <source>
        <dbReference type="PIRNR" id="PIRNR017901"/>
    </source>
</evidence>
<comment type="caution">
    <text evidence="6">The sequence shown here is derived from an EMBL/GenBank/DDBJ whole genome shotgun (WGS) entry which is preliminary data.</text>
</comment>
<dbReference type="Proteomes" id="UP000824261">
    <property type="component" value="Unassembled WGS sequence"/>
</dbReference>
<evidence type="ECO:0000313" key="6">
    <source>
        <dbReference type="EMBL" id="HIR01871.1"/>
    </source>
</evidence>
<dbReference type="Gene3D" id="3.30.590.20">
    <property type="match status" value="1"/>
</dbReference>
<protein>
    <recommendedName>
        <fullName evidence="5">Glutamate--cysteine ligase</fullName>
        <ecNumber evidence="5">6.3.2.2</ecNumber>
    </recommendedName>
</protein>
<evidence type="ECO:0000313" key="7">
    <source>
        <dbReference type="Proteomes" id="UP000824261"/>
    </source>
</evidence>
<proteinExistence type="inferred from homology"/>
<reference evidence="6" key="1">
    <citation type="submission" date="2020-10" db="EMBL/GenBank/DDBJ databases">
        <authorList>
            <person name="Gilroy R."/>
        </authorList>
    </citation>
    <scope>NUCLEOTIDE SEQUENCE</scope>
    <source>
        <strain evidence="6">ChiGjej1B1-2707</strain>
    </source>
</reference>
<comment type="function">
    <text evidence="5">Catalyzes the synthesis of gamma-glutamylcysteine (gamma-GC).</text>
</comment>
<dbReference type="GO" id="GO:0004357">
    <property type="term" value="F:glutamate-cysteine ligase activity"/>
    <property type="evidence" value="ECO:0007669"/>
    <property type="project" value="UniProtKB-UniRule"/>
</dbReference>
<name>A0A9D1A2U4_9ACTN</name>
<dbReference type="SUPFAM" id="SSF55931">
    <property type="entry name" value="Glutamine synthetase/guanido kinase"/>
    <property type="match status" value="1"/>
</dbReference>
<dbReference type="PIRSF" id="PIRSF017901">
    <property type="entry name" value="GCL"/>
    <property type="match status" value="1"/>
</dbReference>
<dbReference type="PANTHER" id="PTHR34378">
    <property type="entry name" value="GLUTAMATE--CYSTEINE LIGASE, CHLOROPLASTIC"/>
    <property type="match status" value="1"/>
</dbReference>
<dbReference type="Pfam" id="PF04107">
    <property type="entry name" value="GCS2"/>
    <property type="match status" value="1"/>
</dbReference>
<sequence length="429" mass="48103">MNYAAKGCPARSEADAQPAREQNIAAIIAYFESGIKDSCENVGIELEHTIVRGEDKTPVSYSDEHGVHWILSQLQEDYPTPLMDGSDLIGVVRPWEAITIEPAAQLEISAGPFNDMPTAYTALDTFERKLEGILRPQGMQALLLGYHPTAKALDLELIPKRRYRFMNDYFEKIGPFGQRMMRGSCSTQVSIDYDSTDDCLRKMRLASALVPLLSFVSDNAPAFEGRPREHYLVRTEIWNECDPDRCRLVPGVLDPDFNLRRYAAYILDTPAILVPDASERWRATSQTFGEVYAETPMTRADVEHALSMFFNDVRLKTYVEIRPADAMPVPYAVAYASLVKGLFYDEDNVERWLSRFAAVTNADVVRAKADLMEHGWDAKVYGTEIGTLLDDLIADARKGLPETDRSYLEPLAKLAASRITLAEIAARTA</sequence>
<keyword evidence="1 5" id="KW-0436">Ligase</keyword>
<dbReference type="InterPro" id="IPR014746">
    <property type="entry name" value="Gln_synth/guanido_kin_cat_dom"/>
</dbReference>
<keyword evidence="3 5" id="KW-0067">ATP-binding</keyword>
<dbReference type="InterPro" id="IPR035434">
    <property type="entry name" value="GCL_bact_plant"/>
</dbReference>